<sequence length="19" mass="1996">EETRGLGTVEGEDLVTGYA</sequence>
<name>Q9S956_MAIZE</name>
<organism>
    <name type="scientific">Zea mays</name>
    <name type="common">Maize</name>
    <dbReference type="NCBI Taxonomy" id="4577"/>
    <lineage>
        <taxon>Eukaryota</taxon>
        <taxon>Viridiplantae</taxon>
        <taxon>Streptophyta</taxon>
        <taxon>Embryophyta</taxon>
        <taxon>Tracheophyta</taxon>
        <taxon>Spermatophyta</taxon>
        <taxon>Magnoliopsida</taxon>
        <taxon>Liliopsida</taxon>
        <taxon>Poales</taxon>
        <taxon>Poaceae</taxon>
        <taxon>PACMAD clade</taxon>
        <taxon>Panicoideae</taxon>
        <taxon>Andropogonodae</taxon>
        <taxon>Andropogoneae</taxon>
        <taxon>Tripsacinae</taxon>
        <taxon>Zea</taxon>
    </lineage>
</organism>
<dbReference type="AlphaFoldDB" id="Q9S956"/>
<protein>
    <submittedName>
        <fullName>BIP homolog/immunoglobulin-binding protein homolog/heat-shock protein 70 homolog/HDEL protein</fullName>
    </submittedName>
</protein>
<reference key="1">
    <citation type="journal article" date="1995" name="Planta">
        <title>Regulation of synthesis and turnover of maize auxin-binding protein and observations on its passage to the plasma membrane: comparisons to maize immunoglobulin-binding protein cognate.</title>
        <authorList>
            <person name="Oliver S.C."/>
            <person name="Venis M.A."/>
            <person name="Freedman R.B."/>
            <person name="Napier R.M."/>
        </authorList>
    </citation>
    <scope>NUCLEOTIDE SEQUENCE</scope>
</reference>
<proteinExistence type="predicted"/>
<accession>Q9S956</accession>